<keyword evidence="2" id="KW-1185">Reference proteome</keyword>
<dbReference type="AlphaFoldDB" id="M4B729"/>
<reference evidence="2" key="1">
    <citation type="journal article" date="2010" name="Science">
        <title>Signatures of adaptation to obligate biotrophy in the Hyaloperonospora arabidopsidis genome.</title>
        <authorList>
            <person name="Baxter L."/>
            <person name="Tripathy S."/>
            <person name="Ishaque N."/>
            <person name="Boot N."/>
            <person name="Cabral A."/>
            <person name="Kemen E."/>
            <person name="Thines M."/>
            <person name="Ah-Fong A."/>
            <person name="Anderson R."/>
            <person name="Badejoko W."/>
            <person name="Bittner-Eddy P."/>
            <person name="Boore J.L."/>
            <person name="Chibucos M.C."/>
            <person name="Coates M."/>
            <person name="Dehal P."/>
            <person name="Delehaunty K."/>
            <person name="Dong S."/>
            <person name="Downton P."/>
            <person name="Dumas B."/>
            <person name="Fabro G."/>
            <person name="Fronick C."/>
            <person name="Fuerstenberg S.I."/>
            <person name="Fulton L."/>
            <person name="Gaulin E."/>
            <person name="Govers F."/>
            <person name="Hughes L."/>
            <person name="Humphray S."/>
            <person name="Jiang R.H."/>
            <person name="Judelson H."/>
            <person name="Kamoun S."/>
            <person name="Kyung K."/>
            <person name="Meijer H."/>
            <person name="Minx P."/>
            <person name="Morris P."/>
            <person name="Nelson J."/>
            <person name="Phuntumart V."/>
            <person name="Qutob D."/>
            <person name="Rehmany A."/>
            <person name="Rougon-Cardoso A."/>
            <person name="Ryden P."/>
            <person name="Torto-Alalibo T."/>
            <person name="Studholme D."/>
            <person name="Wang Y."/>
            <person name="Win J."/>
            <person name="Wood J."/>
            <person name="Clifton S.W."/>
            <person name="Rogers J."/>
            <person name="Van den Ackerveken G."/>
            <person name="Jones J.D."/>
            <person name="McDowell J.M."/>
            <person name="Beynon J."/>
            <person name="Tyler B.M."/>
        </authorList>
    </citation>
    <scope>NUCLEOTIDE SEQUENCE [LARGE SCALE GENOMIC DNA]</scope>
    <source>
        <strain evidence="2">Emoy2</strain>
    </source>
</reference>
<name>M4B729_HYAAE</name>
<accession>M4B729</accession>
<dbReference type="Proteomes" id="UP000011713">
    <property type="component" value="Unassembled WGS sequence"/>
</dbReference>
<organism evidence="1 2">
    <name type="scientific">Hyaloperonospora arabidopsidis (strain Emoy2)</name>
    <name type="common">Downy mildew agent</name>
    <name type="synonym">Peronospora arabidopsidis</name>
    <dbReference type="NCBI Taxonomy" id="559515"/>
    <lineage>
        <taxon>Eukaryota</taxon>
        <taxon>Sar</taxon>
        <taxon>Stramenopiles</taxon>
        <taxon>Oomycota</taxon>
        <taxon>Peronosporomycetes</taxon>
        <taxon>Peronosporales</taxon>
        <taxon>Peronosporaceae</taxon>
        <taxon>Hyaloperonospora</taxon>
    </lineage>
</organism>
<dbReference type="EMBL" id="JH598637">
    <property type="status" value="NOT_ANNOTATED_CDS"/>
    <property type="molecule type" value="Genomic_DNA"/>
</dbReference>
<proteinExistence type="predicted"/>
<sequence>MDDRAANIAMDPSRSVQATAGDDWPNLADLARFLVSDVGHWTSTHQQVRPDLDAGFDRLSDASVWRVPR</sequence>
<reference evidence="1" key="2">
    <citation type="submission" date="2015-06" db="UniProtKB">
        <authorList>
            <consortium name="EnsemblProtists"/>
        </authorList>
    </citation>
    <scope>IDENTIFICATION</scope>
    <source>
        <strain evidence="1">Emoy2</strain>
    </source>
</reference>
<dbReference type="InParanoid" id="M4B729"/>
<dbReference type="VEuPathDB" id="FungiDB:HpaG802081"/>
<dbReference type="HOGENOM" id="CLU_2781298_0_0_1"/>
<evidence type="ECO:0000313" key="1">
    <source>
        <dbReference type="EnsemblProtists" id="HpaP802081"/>
    </source>
</evidence>
<evidence type="ECO:0000313" key="2">
    <source>
        <dbReference type="Proteomes" id="UP000011713"/>
    </source>
</evidence>
<dbReference type="EnsemblProtists" id="HpaT802081">
    <property type="protein sequence ID" value="HpaP802081"/>
    <property type="gene ID" value="HpaG802081"/>
</dbReference>
<dbReference type="EnsemblProtists" id="HpaT802082">
    <property type="protein sequence ID" value="HpaP802082"/>
    <property type="gene ID" value="HpaG802082"/>
</dbReference>
<protein>
    <submittedName>
        <fullName evidence="1">Uncharacterized protein</fullName>
    </submittedName>
</protein>